<dbReference type="Gene3D" id="1.50.40.10">
    <property type="entry name" value="Mitochondrial carrier domain"/>
    <property type="match status" value="1"/>
</dbReference>
<dbReference type="KEGG" id="sfm:108933889"/>
<dbReference type="PROSITE" id="PS50920">
    <property type="entry name" value="SOLCAR"/>
    <property type="match status" value="3"/>
</dbReference>
<keyword evidence="4 11" id="KW-0812">Transmembrane</keyword>
<protein>
    <recommendedName>
        <fullName evidence="10">Solute carrier family 25 member 34</fullName>
    </recommendedName>
</protein>
<dbReference type="PANTHER" id="PTHR45928">
    <property type="entry name" value="RE38146P"/>
    <property type="match status" value="1"/>
</dbReference>
<dbReference type="PANTHER" id="PTHR45928:SF3">
    <property type="entry name" value="SOLUTE CARRIER FAMILY 25 MEMBER 34"/>
    <property type="match status" value="1"/>
</dbReference>
<evidence type="ECO:0000256" key="1">
    <source>
        <dbReference type="ARBA" id="ARBA00004448"/>
    </source>
</evidence>
<feature type="transmembrane region" description="Helical" evidence="13">
    <location>
        <begin position="26"/>
        <end position="46"/>
    </location>
</feature>
<feature type="repeat" description="Solcar" evidence="11">
    <location>
        <begin position="27"/>
        <end position="120"/>
    </location>
</feature>
<organism evidence="14 15">
    <name type="scientific">Scleropages formosus</name>
    <name type="common">Asian bonytongue</name>
    <name type="synonym">Osteoglossum formosum</name>
    <dbReference type="NCBI Taxonomy" id="113540"/>
    <lineage>
        <taxon>Eukaryota</taxon>
        <taxon>Metazoa</taxon>
        <taxon>Chordata</taxon>
        <taxon>Craniata</taxon>
        <taxon>Vertebrata</taxon>
        <taxon>Euteleostomi</taxon>
        <taxon>Actinopterygii</taxon>
        <taxon>Neopterygii</taxon>
        <taxon>Teleostei</taxon>
        <taxon>Osteoglossocephala</taxon>
        <taxon>Osteoglossomorpha</taxon>
        <taxon>Osteoglossiformes</taxon>
        <taxon>Osteoglossidae</taxon>
        <taxon>Scleropages</taxon>
    </lineage>
</organism>
<evidence type="ECO:0000256" key="2">
    <source>
        <dbReference type="ARBA" id="ARBA00006375"/>
    </source>
</evidence>
<accession>A0A8C9ST48</accession>
<evidence type="ECO:0000313" key="15">
    <source>
        <dbReference type="Proteomes" id="UP000694397"/>
    </source>
</evidence>
<dbReference type="OrthoDB" id="6703404at2759"/>
<dbReference type="RefSeq" id="XP_018606795.2">
    <property type="nucleotide sequence ID" value="XM_018751279.2"/>
</dbReference>
<evidence type="ECO:0000256" key="13">
    <source>
        <dbReference type="SAM" id="Phobius"/>
    </source>
</evidence>
<evidence type="ECO:0000256" key="3">
    <source>
        <dbReference type="ARBA" id="ARBA00022448"/>
    </source>
</evidence>
<reference evidence="14" key="2">
    <citation type="submission" date="2025-08" db="UniProtKB">
        <authorList>
            <consortium name="Ensembl"/>
        </authorList>
    </citation>
    <scope>IDENTIFICATION</scope>
</reference>
<comment type="similarity">
    <text evidence="2 12">Belongs to the mitochondrial carrier (TC 2.A.29) family.</text>
</comment>
<evidence type="ECO:0000256" key="5">
    <source>
        <dbReference type="ARBA" id="ARBA00022737"/>
    </source>
</evidence>
<evidence type="ECO:0000256" key="6">
    <source>
        <dbReference type="ARBA" id="ARBA00022792"/>
    </source>
</evidence>
<keyword evidence="6" id="KW-0999">Mitochondrion inner membrane</keyword>
<keyword evidence="15" id="KW-1185">Reference proteome</keyword>
<reference evidence="14 15" key="1">
    <citation type="submission" date="2019-04" db="EMBL/GenBank/DDBJ databases">
        <authorList>
            <consortium name="Wellcome Sanger Institute Data Sharing"/>
        </authorList>
    </citation>
    <scope>NUCLEOTIDE SEQUENCE [LARGE SCALE GENOMIC DNA]</scope>
</reference>
<dbReference type="InterPro" id="IPR018108">
    <property type="entry name" value="MCP_transmembrane"/>
</dbReference>
<keyword evidence="5" id="KW-0677">Repeat</keyword>
<dbReference type="AlphaFoldDB" id="A0A8C9ST48"/>
<dbReference type="SUPFAM" id="SSF103506">
    <property type="entry name" value="Mitochondrial carrier"/>
    <property type="match status" value="1"/>
</dbReference>
<evidence type="ECO:0000313" key="14">
    <source>
        <dbReference type="Ensembl" id="ENSSFOP00015041546.1"/>
    </source>
</evidence>
<dbReference type="Pfam" id="PF00153">
    <property type="entry name" value="Mito_carr"/>
    <property type="match status" value="3"/>
</dbReference>
<feature type="repeat" description="Solcar" evidence="11">
    <location>
        <begin position="227"/>
        <end position="318"/>
    </location>
</feature>
<keyword evidence="7 13" id="KW-1133">Transmembrane helix</keyword>
<evidence type="ECO:0000256" key="10">
    <source>
        <dbReference type="ARBA" id="ARBA00040911"/>
    </source>
</evidence>
<dbReference type="GO" id="GO:0005743">
    <property type="term" value="C:mitochondrial inner membrane"/>
    <property type="evidence" value="ECO:0007669"/>
    <property type="project" value="UniProtKB-SubCell"/>
</dbReference>
<evidence type="ECO:0000256" key="7">
    <source>
        <dbReference type="ARBA" id="ARBA00022989"/>
    </source>
</evidence>
<reference evidence="14" key="3">
    <citation type="submission" date="2025-09" db="UniProtKB">
        <authorList>
            <consortium name="Ensembl"/>
        </authorList>
    </citation>
    <scope>IDENTIFICATION</scope>
</reference>
<keyword evidence="9 11" id="KW-0472">Membrane</keyword>
<evidence type="ECO:0000256" key="11">
    <source>
        <dbReference type="PROSITE-ProRule" id="PRU00282"/>
    </source>
</evidence>
<dbReference type="InterPro" id="IPR023395">
    <property type="entry name" value="MCP_dom_sf"/>
</dbReference>
<gene>
    <name evidence="14" type="primary">SLC25A34</name>
    <name evidence="14" type="synonym">slc25a34</name>
</gene>
<dbReference type="FunFam" id="1.50.40.10:FF:000039">
    <property type="entry name" value="Solute carrier family 25 member 35"/>
    <property type="match status" value="1"/>
</dbReference>
<dbReference type="Proteomes" id="UP000694397">
    <property type="component" value="Chromosome 2"/>
</dbReference>
<evidence type="ECO:0000256" key="12">
    <source>
        <dbReference type="RuleBase" id="RU000488"/>
    </source>
</evidence>
<sequence>MPGAHLLEYPARDPHFGSQLSHPGPALWLPLDFALGALACCGACVFTNPLEVVKTRLQLQGELRARGSYTRHYRGALQALWLVGRADGLRGLQKGLTAGLLYQGSMNGVRLGFYSYMEAEGLAAVPGGSLLAGAMAGALGAFIASPAYLVKTHLQAQAVEAIAVGHQHNHQGVSSAFVSIYRREGVIGLWRGVNGAVPRVMVGSASQLATFSSAKNWVSQMQWFNPNSSLVALTAAMISGIAVTITMTPFDVISTRLYNQPVDEMRKGRLYQGFFDCLLKVCRTEGPMGLYKGMGPVFLRLAPHTVLSMLFWDLLRQRALQYCQPEVKD</sequence>
<dbReference type="GeneTree" id="ENSGT00940000160016"/>
<proteinExistence type="inferred from homology"/>
<keyword evidence="8" id="KW-0496">Mitochondrion</keyword>
<dbReference type="GeneID" id="108933889"/>
<evidence type="ECO:0000256" key="8">
    <source>
        <dbReference type="ARBA" id="ARBA00023128"/>
    </source>
</evidence>
<keyword evidence="3 12" id="KW-0813">Transport</keyword>
<dbReference type="Ensembl" id="ENSSFOT00015076547.1">
    <property type="protein sequence ID" value="ENSSFOP00015041546.1"/>
    <property type="gene ID" value="ENSSFOG00015024970.1"/>
</dbReference>
<evidence type="ECO:0000256" key="9">
    <source>
        <dbReference type="ARBA" id="ARBA00023136"/>
    </source>
</evidence>
<feature type="repeat" description="Solcar" evidence="11">
    <location>
        <begin position="124"/>
        <end position="217"/>
    </location>
</feature>
<feature type="transmembrane region" description="Helical" evidence="13">
    <location>
        <begin position="230"/>
        <end position="250"/>
    </location>
</feature>
<dbReference type="CTD" id="284723"/>
<comment type="subcellular location">
    <subcellularLocation>
        <location evidence="1">Mitochondrion inner membrane</location>
        <topology evidence="1">Multi-pass membrane protein</topology>
    </subcellularLocation>
</comment>
<evidence type="ECO:0000256" key="4">
    <source>
        <dbReference type="ARBA" id="ARBA00022692"/>
    </source>
</evidence>
<dbReference type="InterPro" id="IPR051508">
    <property type="entry name" value="Mito_Carrier_Antiporter"/>
</dbReference>
<name>A0A8C9ST48_SCLFO</name>